<evidence type="ECO:0000313" key="3">
    <source>
        <dbReference type="EMBL" id="GAA3380267.1"/>
    </source>
</evidence>
<evidence type="ECO:0000313" key="4">
    <source>
        <dbReference type="Proteomes" id="UP001499990"/>
    </source>
</evidence>
<comment type="caution">
    <text evidence="2">The sequence shown here is derived from an EMBL/GenBank/DDBJ whole genome shotgun (WGS) entry which is preliminary data.</text>
</comment>
<organism evidence="2 4">
    <name type="scientific">Streptomyces sannanensis</name>
    <dbReference type="NCBI Taxonomy" id="285536"/>
    <lineage>
        <taxon>Bacteria</taxon>
        <taxon>Bacillati</taxon>
        <taxon>Actinomycetota</taxon>
        <taxon>Actinomycetes</taxon>
        <taxon>Kitasatosporales</taxon>
        <taxon>Streptomycetaceae</taxon>
        <taxon>Streptomyces</taxon>
    </lineage>
</organism>
<reference evidence="2" key="1">
    <citation type="journal article" date="2014" name="Int. J. Syst. Evol. Microbiol.">
        <title>Complete genome of a new Firmicutes species belonging to the dominant human colonic microbiota ('Ruminococcus bicirculans') reveals two chromosomes and a selective capacity to utilize plant glucans.</title>
        <authorList>
            <consortium name="NISC Comparative Sequencing Program"/>
            <person name="Wegmann U."/>
            <person name="Louis P."/>
            <person name="Goesmann A."/>
            <person name="Henrissat B."/>
            <person name="Duncan S.H."/>
            <person name="Flint H.J."/>
        </authorList>
    </citation>
    <scope>NUCLEOTIDE SEQUENCE</scope>
    <source>
        <strain evidence="2">JCM 9651</strain>
    </source>
</reference>
<protein>
    <submittedName>
        <fullName evidence="2">Uncharacterized protein</fullName>
    </submittedName>
</protein>
<proteinExistence type="predicted"/>
<evidence type="ECO:0000256" key="1">
    <source>
        <dbReference type="SAM" id="MobiDB-lite"/>
    </source>
</evidence>
<reference evidence="2" key="3">
    <citation type="submission" date="2023-12" db="EMBL/GenBank/DDBJ databases">
        <authorList>
            <person name="Sun Q."/>
            <person name="Inoue M."/>
        </authorList>
    </citation>
    <scope>NUCLEOTIDE SEQUENCE</scope>
    <source>
        <strain evidence="2">JCM 9651</strain>
    </source>
</reference>
<dbReference type="EMBL" id="BAAAYL010000001">
    <property type="protein sequence ID" value="GAA3367428.1"/>
    <property type="molecule type" value="Genomic_DNA"/>
</dbReference>
<reference evidence="4" key="2">
    <citation type="journal article" date="2019" name="Int. J. Syst. Evol. Microbiol.">
        <title>The Global Catalogue of Microorganisms (GCM) 10K type strain sequencing project: providing services to taxonomists for standard genome sequencing and annotation.</title>
        <authorList>
            <consortium name="The Broad Institute Genomics Platform"/>
            <consortium name="The Broad Institute Genome Sequencing Center for Infectious Disease"/>
            <person name="Wu L."/>
            <person name="Ma J."/>
        </authorList>
    </citation>
    <scope>NUCLEOTIDE SEQUENCE [LARGE SCALE GENOMIC DNA]</scope>
    <source>
        <strain evidence="4">JCM 9651</strain>
    </source>
</reference>
<sequence length="103" mass="11130">MPEAGPDRGDDDGLFLAACAFTSRPDPLGPGAEEGRRWETEPRPRRAADHVRKPSGTRANPVGGEITVSGQSQRLLGGDWGAPSLLFLRDLDGFPICTLSFRR</sequence>
<keyword evidence="4" id="KW-1185">Reference proteome</keyword>
<dbReference type="EMBL" id="BAAAYL010000001">
    <property type="protein sequence ID" value="GAA3380267.1"/>
    <property type="molecule type" value="Genomic_DNA"/>
</dbReference>
<name>A0ABP6S3X6_9ACTN</name>
<accession>A0ABP6S3X6</accession>
<feature type="compositionally biased region" description="Basic and acidic residues" evidence="1">
    <location>
        <begin position="33"/>
        <end position="52"/>
    </location>
</feature>
<gene>
    <name evidence="2" type="ORF">GCM10020367_01650</name>
    <name evidence="3" type="ORF">GCM10020367_67190</name>
</gene>
<evidence type="ECO:0000313" key="2">
    <source>
        <dbReference type="EMBL" id="GAA3367428.1"/>
    </source>
</evidence>
<feature type="region of interest" description="Disordered" evidence="1">
    <location>
        <begin position="23"/>
        <end position="65"/>
    </location>
</feature>
<dbReference type="Proteomes" id="UP001499990">
    <property type="component" value="Unassembled WGS sequence"/>
</dbReference>